<feature type="domain" description="Fungal lipase-type" evidence="1">
    <location>
        <begin position="80"/>
        <end position="215"/>
    </location>
</feature>
<accession>A0A7R9WHE4</accession>
<evidence type="ECO:0000259" key="1">
    <source>
        <dbReference type="Pfam" id="PF01764"/>
    </source>
</evidence>
<dbReference type="AlphaFoldDB" id="A0A7R9WHE4"/>
<dbReference type="PANTHER" id="PTHR45856">
    <property type="entry name" value="ALPHA/BETA-HYDROLASES SUPERFAMILY PROTEIN"/>
    <property type="match status" value="1"/>
</dbReference>
<dbReference type="Gene3D" id="3.40.50.1820">
    <property type="entry name" value="alpha/beta hydrolase"/>
    <property type="match status" value="1"/>
</dbReference>
<evidence type="ECO:0000313" key="2">
    <source>
        <dbReference type="EMBL" id="CAD8322996.1"/>
    </source>
</evidence>
<protein>
    <recommendedName>
        <fullName evidence="1">Fungal lipase-type domain-containing protein</fullName>
    </recommendedName>
</protein>
<dbReference type="Pfam" id="PF01764">
    <property type="entry name" value="Lipase_3"/>
    <property type="match status" value="1"/>
</dbReference>
<dbReference type="SUPFAM" id="SSF53474">
    <property type="entry name" value="alpha/beta-Hydrolases"/>
    <property type="match status" value="1"/>
</dbReference>
<dbReference type="CDD" id="cd00519">
    <property type="entry name" value="Lipase_3"/>
    <property type="match status" value="1"/>
</dbReference>
<gene>
    <name evidence="2" type="ORF">TDUB1175_LOCUS21414</name>
</gene>
<organism evidence="2">
    <name type="scientific">Pseudictyota dubia</name>
    <dbReference type="NCBI Taxonomy" id="2749911"/>
    <lineage>
        <taxon>Eukaryota</taxon>
        <taxon>Sar</taxon>
        <taxon>Stramenopiles</taxon>
        <taxon>Ochrophyta</taxon>
        <taxon>Bacillariophyta</taxon>
        <taxon>Mediophyceae</taxon>
        <taxon>Biddulphiophycidae</taxon>
        <taxon>Eupodiscales</taxon>
        <taxon>Odontellaceae</taxon>
        <taxon>Pseudictyota</taxon>
    </lineage>
</organism>
<dbReference type="InterPro" id="IPR051218">
    <property type="entry name" value="Sec_MonoDiacylglyc_Lipase"/>
</dbReference>
<dbReference type="EMBL" id="HBED01042584">
    <property type="protein sequence ID" value="CAD8322996.1"/>
    <property type="molecule type" value="Transcribed_RNA"/>
</dbReference>
<name>A0A7R9WHE4_9STRA</name>
<proteinExistence type="predicted"/>
<reference evidence="2" key="1">
    <citation type="submission" date="2021-01" db="EMBL/GenBank/DDBJ databases">
        <authorList>
            <person name="Corre E."/>
            <person name="Pelletier E."/>
            <person name="Niang G."/>
            <person name="Scheremetjew M."/>
            <person name="Finn R."/>
            <person name="Kale V."/>
            <person name="Holt S."/>
            <person name="Cochrane G."/>
            <person name="Meng A."/>
            <person name="Brown T."/>
            <person name="Cohen L."/>
        </authorList>
    </citation>
    <scope>NUCLEOTIDE SEQUENCE</scope>
    <source>
        <strain evidence="2">CCMP147</strain>
    </source>
</reference>
<dbReference type="GO" id="GO:0006629">
    <property type="term" value="P:lipid metabolic process"/>
    <property type="evidence" value="ECO:0007669"/>
    <property type="project" value="InterPro"/>
</dbReference>
<dbReference type="InterPro" id="IPR029058">
    <property type="entry name" value="AB_hydrolase_fold"/>
</dbReference>
<dbReference type="PANTHER" id="PTHR45856:SF24">
    <property type="entry name" value="FUNGAL LIPASE-LIKE DOMAIN-CONTAINING PROTEIN"/>
    <property type="match status" value="1"/>
</dbReference>
<dbReference type="InterPro" id="IPR002921">
    <property type="entry name" value="Fungal_lipase-type"/>
</dbReference>
<sequence length="318" mass="35624">MMADSDEMCTNVTTREVTIPPVSIQRAATLDGRLLCASESTYGIRSPYFRCASFLHGTTAKRITRSINSALIGQTTDGVVVAFRGTLRSSALDWFQNAAALFSPARGEKFQGLVHVGFYRAVKSLWDAMKGIVIDFLQASEKKALYITGHSKGGCLASIAALLMHFDPDLPTPTKVCVFGSARVGDATFREQYNKIIHQTTYENRLDIVPFLPPSRYIMEDMNENMTDVVESMLWPDKKDKQEDFVWGYQPLGKRCYIDEERNVVTEVTKDLDDSRIKEFEKATFLRFDVFVEAHRSDCKGGYFQAIAPEVCVAGGEM</sequence>